<protein>
    <submittedName>
        <fullName evidence="1">Uncharacterized protein</fullName>
    </submittedName>
</protein>
<dbReference type="RefSeq" id="WP_173073019.1">
    <property type="nucleotide sequence ID" value="NZ_BLPG01000001.1"/>
</dbReference>
<sequence>MDEGGRVVLRGSDPLEVCEEVVARGLHPEGVDVDTGTRVLPLVLDDRNHLLTWIRLYSRCLAARSLLLAGAADRCMWEIEAALIAAADPPCFLDEVYLAELVQLLRSAQRAILAGETDIEHHGPYVAVTMAENLCATRMIRREVHQDRRQYPRT</sequence>
<evidence type="ECO:0000313" key="1">
    <source>
        <dbReference type="EMBL" id="GFJ86510.1"/>
    </source>
</evidence>
<reference evidence="1 2" key="1">
    <citation type="submission" date="2020-03" db="EMBL/GenBank/DDBJ databases">
        <title>Whole genome shotgun sequence of Phytohabitans rumicis NBRC 108638.</title>
        <authorList>
            <person name="Komaki H."/>
            <person name="Tamura T."/>
        </authorList>
    </citation>
    <scope>NUCLEOTIDE SEQUENCE [LARGE SCALE GENOMIC DNA]</scope>
    <source>
        <strain evidence="1 2">NBRC 108638</strain>
    </source>
</reference>
<keyword evidence="2" id="KW-1185">Reference proteome</keyword>
<evidence type="ECO:0000313" key="2">
    <source>
        <dbReference type="Proteomes" id="UP000482960"/>
    </source>
</evidence>
<organism evidence="1 2">
    <name type="scientific">Phytohabitans rumicis</name>
    <dbReference type="NCBI Taxonomy" id="1076125"/>
    <lineage>
        <taxon>Bacteria</taxon>
        <taxon>Bacillati</taxon>
        <taxon>Actinomycetota</taxon>
        <taxon>Actinomycetes</taxon>
        <taxon>Micromonosporales</taxon>
        <taxon>Micromonosporaceae</taxon>
    </lineage>
</organism>
<comment type="caution">
    <text evidence="1">The sequence shown here is derived from an EMBL/GenBank/DDBJ whole genome shotgun (WGS) entry which is preliminary data.</text>
</comment>
<dbReference type="EMBL" id="BLPG01000001">
    <property type="protein sequence ID" value="GFJ86510.1"/>
    <property type="molecule type" value="Genomic_DNA"/>
</dbReference>
<proteinExistence type="predicted"/>
<dbReference type="Proteomes" id="UP000482960">
    <property type="component" value="Unassembled WGS sequence"/>
</dbReference>
<accession>A0A6V8KSV6</accession>
<reference evidence="1 2" key="2">
    <citation type="submission" date="2020-03" db="EMBL/GenBank/DDBJ databases">
        <authorList>
            <person name="Ichikawa N."/>
            <person name="Kimura A."/>
            <person name="Kitahashi Y."/>
            <person name="Uohara A."/>
        </authorList>
    </citation>
    <scope>NUCLEOTIDE SEQUENCE [LARGE SCALE GENOMIC DNA]</scope>
    <source>
        <strain evidence="1 2">NBRC 108638</strain>
    </source>
</reference>
<dbReference type="AlphaFoldDB" id="A0A6V8KSV6"/>
<name>A0A6V8KSV6_9ACTN</name>
<gene>
    <name evidence="1" type="ORF">Prum_001520</name>
</gene>